<reference evidence="1" key="5">
    <citation type="journal article" date="2021" name="G3 (Bethesda)">
        <title>Aegilops tauschii genome assembly Aet v5.0 features greater sequence contiguity and improved annotation.</title>
        <authorList>
            <person name="Wang L."/>
            <person name="Zhu T."/>
            <person name="Rodriguez J.C."/>
            <person name="Deal K.R."/>
            <person name="Dubcovsky J."/>
            <person name="McGuire P.E."/>
            <person name="Lux T."/>
            <person name="Spannagl M."/>
            <person name="Mayer K.F.X."/>
            <person name="Baldrich P."/>
            <person name="Meyers B.C."/>
            <person name="Huo N."/>
            <person name="Gu Y.Q."/>
            <person name="Zhou H."/>
            <person name="Devos K.M."/>
            <person name="Bennetzen J.L."/>
            <person name="Unver T."/>
            <person name="Budak H."/>
            <person name="Gulick P.J."/>
            <person name="Galiba G."/>
            <person name="Kalapos B."/>
            <person name="Nelson D.R."/>
            <person name="Li P."/>
            <person name="You F.M."/>
            <person name="Luo M.C."/>
            <person name="Dvorak J."/>
        </authorList>
    </citation>
    <scope>NUCLEOTIDE SEQUENCE [LARGE SCALE GENOMIC DNA]</scope>
    <source>
        <strain evidence="1">cv. AL8/78</strain>
    </source>
</reference>
<sequence>MQCTTPSSGRLMHTSMPMGARDGVDWSLERTCSSINMPIPYLHHPVW</sequence>
<name>A0A453IT90_AEGTS</name>
<dbReference type="Gramene" id="AET4Gv20669100.2">
    <property type="protein sequence ID" value="AET4Gv20669100.2"/>
    <property type="gene ID" value="AET4Gv20669100"/>
</dbReference>
<evidence type="ECO:0000313" key="2">
    <source>
        <dbReference type="Proteomes" id="UP000015105"/>
    </source>
</evidence>
<organism evidence="1 2">
    <name type="scientific">Aegilops tauschii subsp. strangulata</name>
    <name type="common">Goatgrass</name>
    <dbReference type="NCBI Taxonomy" id="200361"/>
    <lineage>
        <taxon>Eukaryota</taxon>
        <taxon>Viridiplantae</taxon>
        <taxon>Streptophyta</taxon>
        <taxon>Embryophyta</taxon>
        <taxon>Tracheophyta</taxon>
        <taxon>Spermatophyta</taxon>
        <taxon>Magnoliopsida</taxon>
        <taxon>Liliopsida</taxon>
        <taxon>Poales</taxon>
        <taxon>Poaceae</taxon>
        <taxon>BOP clade</taxon>
        <taxon>Pooideae</taxon>
        <taxon>Triticodae</taxon>
        <taxon>Triticeae</taxon>
        <taxon>Triticinae</taxon>
        <taxon>Aegilops</taxon>
    </lineage>
</organism>
<dbReference type="EnsemblPlants" id="AET4Gv20669100.2">
    <property type="protein sequence ID" value="AET4Gv20669100.2"/>
    <property type="gene ID" value="AET4Gv20669100"/>
</dbReference>
<keyword evidence="2" id="KW-1185">Reference proteome</keyword>
<reference evidence="2" key="2">
    <citation type="journal article" date="2017" name="Nat. Plants">
        <title>The Aegilops tauschii genome reveals multiple impacts of transposons.</title>
        <authorList>
            <person name="Zhao G."/>
            <person name="Zou C."/>
            <person name="Li K."/>
            <person name="Wang K."/>
            <person name="Li T."/>
            <person name="Gao L."/>
            <person name="Zhang X."/>
            <person name="Wang H."/>
            <person name="Yang Z."/>
            <person name="Liu X."/>
            <person name="Jiang W."/>
            <person name="Mao L."/>
            <person name="Kong X."/>
            <person name="Jiao Y."/>
            <person name="Jia J."/>
        </authorList>
    </citation>
    <scope>NUCLEOTIDE SEQUENCE [LARGE SCALE GENOMIC DNA]</scope>
    <source>
        <strain evidence="2">cv. AL8/78</strain>
    </source>
</reference>
<dbReference type="AlphaFoldDB" id="A0A453IT90"/>
<proteinExistence type="predicted"/>
<protein>
    <submittedName>
        <fullName evidence="1">Uncharacterized protein</fullName>
    </submittedName>
</protein>
<reference evidence="1" key="4">
    <citation type="submission" date="2019-03" db="UniProtKB">
        <authorList>
            <consortium name="EnsemblPlants"/>
        </authorList>
    </citation>
    <scope>IDENTIFICATION</scope>
</reference>
<accession>A0A453IT90</accession>
<evidence type="ECO:0000313" key="1">
    <source>
        <dbReference type="EnsemblPlants" id="AET4Gv20669100.2"/>
    </source>
</evidence>
<reference evidence="1" key="3">
    <citation type="journal article" date="2017" name="Nature">
        <title>Genome sequence of the progenitor of the wheat D genome Aegilops tauschii.</title>
        <authorList>
            <person name="Luo M.C."/>
            <person name="Gu Y.Q."/>
            <person name="Puiu D."/>
            <person name="Wang H."/>
            <person name="Twardziok S.O."/>
            <person name="Deal K.R."/>
            <person name="Huo N."/>
            <person name="Zhu T."/>
            <person name="Wang L."/>
            <person name="Wang Y."/>
            <person name="McGuire P.E."/>
            <person name="Liu S."/>
            <person name="Long H."/>
            <person name="Ramasamy R.K."/>
            <person name="Rodriguez J.C."/>
            <person name="Van S.L."/>
            <person name="Yuan L."/>
            <person name="Wang Z."/>
            <person name="Xia Z."/>
            <person name="Xiao L."/>
            <person name="Anderson O.D."/>
            <person name="Ouyang S."/>
            <person name="Liang Y."/>
            <person name="Zimin A.V."/>
            <person name="Pertea G."/>
            <person name="Qi P."/>
            <person name="Bennetzen J.L."/>
            <person name="Dai X."/>
            <person name="Dawson M.W."/>
            <person name="Muller H.G."/>
            <person name="Kugler K."/>
            <person name="Rivarola-Duarte L."/>
            <person name="Spannagl M."/>
            <person name="Mayer K.F.X."/>
            <person name="Lu F.H."/>
            <person name="Bevan M.W."/>
            <person name="Leroy P."/>
            <person name="Li P."/>
            <person name="You F.M."/>
            <person name="Sun Q."/>
            <person name="Liu Z."/>
            <person name="Lyons E."/>
            <person name="Wicker T."/>
            <person name="Salzberg S.L."/>
            <person name="Devos K.M."/>
            <person name="Dvorak J."/>
        </authorList>
    </citation>
    <scope>NUCLEOTIDE SEQUENCE [LARGE SCALE GENOMIC DNA]</scope>
    <source>
        <strain evidence="1">cv. AL8/78</strain>
    </source>
</reference>
<dbReference type="Proteomes" id="UP000015105">
    <property type="component" value="Chromosome 4D"/>
</dbReference>
<reference evidence="2" key="1">
    <citation type="journal article" date="2014" name="Science">
        <title>Ancient hybridizations among the ancestral genomes of bread wheat.</title>
        <authorList>
            <consortium name="International Wheat Genome Sequencing Consortium,"/>
            <person name="Marcussen T."/>
            <person name="Sandve S.R."/>
            <person name="Heier L."/>
            <person name="Spannagl M."/>
            <person name="Pfeifer M."/>
            <person name="Jakobsen K.S."/>
            <person name="Wulff B.B."/>
            <person name="Steuernagel B."/>
            <person name="Mayer K.F."/>
            <person name="Olsen O.A."/>
        </authorList>
    </citation>
    <scope>NUCLEOTIDE SEQUENCE [LARGE SCALE GENOMIC DNA]</scope>
    <source>
        <strain evidence="2">cv. AL8/78</strain>
    </source>
</reference>